<evidence type="ECO:0000313" key="4">
    <source>
        <dbReference type="Proteomes" id="UP000642819"/>
    </source>
</evidence>
<proteinExistence type="inferred from homology"/>
<dbReference type="Gene3D" id="3.30.560.10">
    <property type="entry name" value="Glucose Oxidase, domain 3"/>
    <property type="match status" value="1"/>
</dbReference>
<dbReference type="InterPro" id="IPR036188">
    <property type="entry name" value="FAD/NAD-bd_sf"/>
</dbReference>
<comment type="caution">
    <text evidence="3">The sequence shown here is derived from an EMBL/GenBank/DDBJ whole genome shotgun (WGS) entry which is preliminary data.</text>
</comment>
<feature type="domain" description="Glucose-methanol-choline oxidoreductase C-terminal" evidence="2">
    <location>
        <begin position="85"/>
        <end position="219"/>
    </location>
</feature>
<dbReference type="EMBL" id="BMXK01000006">
    <property type="protein sequence ID" value="GHD06388.1"/>
    <property type="molecule type" value="Genomic_DNA"/>
</dbReference>
<evidence type="ECO:0000313" key="3">
    <source>
        <dbReference type="EMBL" id="GHD06388.1"/>
    </source>
</evidence>
<dbReference type="InterPro" id="IPR007867">
    <property type="entry name" value="GMC_OxRtase_C"/>
</dbReference>
<dbReference type="InterPro" id="IPR012132">
    <property type="entry name" value="GMC_OxRdtase"/>
</dbReference>
<dbReference type="SUPFAM" id="SSF54373">
    <property type="entry name" value="FAD-linked reductases, C-terminal domain"/>
    <property type="match status" value="1"/>
</dbReference>
<organism evidence="3 4">
    <name type="scientific">Zhihengliuella salsuginis</name>
    <dbReference type="NCBI Taxonomy" id="578222"/>
    <lineage>
        <taxon>Bacteria</taxon>
        <taxon>Bacillati</taxon>
        <taxon>Actinomycetota</taxon>
        <taxon>Actinomycetes</taxon>
        <taxon>Micrococcales</taxon>
        <taxon>Micrococcaceae</taxon>
        <taxon>Zhihengliuella</taxon>
    </lineage>
</organism>
<dbReference type="Pfam" id="PF05199">
    <property type="entry name" value="GMC_oxred_C"/>
    <property type="match status" value="1"/>
</dbReference>
<gene>
    <name evidence="3" type="ORF">GCM10008096_16330</name>
</gene>
<dbReference type="Proteomes" id="UP000642819">
    <property type="component" value="Unassembled WGS sequence"/>
</dbReference>
<protein>
    <recommendedName>
        <fullName evidence="2">Glucose-methanol-choline oxidoreductase C-terminal domain-containing protein</fullName>
    </recommendedName>
</protein>
<reference evidence="4" key="1">
    <citation type="journal article" date="2019" name="Int. J. Syst. Evol. Microbiol.">
        <title>The Global Catalogue of Microorganisms (GCM) 10K type strain sequencing project: providing services to taxonomists for standard genome sequencing and annotation.</title>
        <authorList>
            <consortium name="The Broad Institute Genomics Platform"/>
            <consortium name="The Broad Institute Genome Sequencing Center for Infectious Disease"/>
            <person name="Wu L."/>
            <person name="Ma J."/>
        </authorList>
    </citation>
    <scope>NUCLEOTIDE SEQUENCE [LARGE SCALE GENOMIC DNA]</scope>
    <source>
        <strain evidence="4">KCTC 19466</strain>
    </source>
</reference>
<sequence>MLDSPQVGKNLHDHLLAPVIGATTRDIPLPPAGTSVSQTHLFAKSTPEKTVPDTQPIFFAVPMYSPGMEPVDGPAFTLHSGIVSPKSRGEIRLTGPGLDDAVSIDLGALSEAEDLDSFLFSLKQCRDIMAQPALADGWGTREVYPGPDVQTDDELVDYIRNNAVTYHHQVGTCRMGSDDDAVVDPRLNLKGVASLSVIDASIMPTITTGNTNAPSILIGEKGAGFLLEELGLSADAGAEQVATA</sequence>
<dbReference type="Gene3D" id="3.50.50.60">
    <property type="entry name" value="FAD/NAD(P)-binding domain"/>
    <property type="match status" value="1"/>
</dbReference>
<dbReference type="RefSeq" id="WP_229791026.1">
    <property type="nucleotide sequence ID" value="NZ_BMXK01000006.1"/>
</dbReference>
<evidence type="ECO:0000256" key="1">
    <source>
        <dbReference type="ARBA" id="ARBA00010790"/>
    </source>
</evidence>
<evidence type="ECO:0000259" key="2">
    <source>
        <dbReference type="Pfam" id="PF05199"/>
    </source>
</evidence>
<dbReference type="PANTHER" id="PTHR11552:SF147">
    <property type="entry name" value="CHOLINE DEHYDROGENASE, MITOCHONDRIAL"/>
    <property type="match status" value="1"/>
</dbReference>
<keyword evidence="4" id="KW-1185">Reference proteome</keyword>
<dbReference type="PANTHER" id="PTHR11552">
    <property type="entry name" value="GLUCOSE-METHANOL-CHOLINE GMC OXIDOREDUCTASE"/>
    <property type="match status" value="1"/>
</dbReference>
<dbReference type="SUPFAM" id="SSF51905">
    <property type="entry name" value="FAD/NAD(P)-binding domain"/>
    <property type="match status" value="1"/>
</dbReference>
<name>A0ABQ3GHA8_9MICC</name>
<accession>A0ABQ3GHA8</accession>
<comment type="similarity">
    <text evidence="1">Belongs to the GMC oxidoreductase family.</text>
</comment>